<evidence type="ECO:0000313" key="4">
    <source>
        <dbReference type="Proteomes" id="UP000076874"/>
    </source>
</evidence>
<gene>
    <name evidence="3" type="ORF">SPI_06104</name>
</gene>
<organism evidence="3 4">
    <name type="scientific">Niveomyces insectorum RCEF 264</name>
    <dbReference type="NCBI Taxonomy" id="1081102"/>
    <lineage>
        <taxon>Eukaryota</taxon>
        <taxon>Fungi</taxon>
        <taxon>Dikarya</taxon>
        <taxon>Ascomycota</taxon>
        <taxon>Pezizomycotina</taxon>
        <taxon>Sordariomycetes</taxon>
        <taxon>Hypocreomycetidae</taxon>
        <taxon>Hypocreales</taxon>
        <taxon>Cordycipitaceae</taxon>
        <taxon>Niveomyces</taxon>
    </lineage>
</organism>
<dbReference type="InterPro" id="IPR036514">
    <property type="entry name" value="SGNH_hydro_sf"/>
</dbReference>
<dbReference type="PANTHER" id="PTHR45642">
    <property type="entry name" value="GDSL ESTERASE/LIPASE EXL3"/>
    <property type="match status" value="1"/>
</dbReference>
<protein>
    <submittedName>
        <fullName evidence="3">Lipase, GDSL</fullName>
    </submittedName>
</protein>
<keyword evidence="1 2" id="KW-0732">Signal</keyword>
<feature type="chain" id="PRO_5007892346" evidence="2">
    <location>
        <begin position="29"/>
        <end position="373"/>
    </location>
</feature>
<dbReference type="STRING" id="1081102.A0A167ST93"/>
<dbReference type="AlphaFoldDB" id="A0A167ST93"/>
<keyword evidence="4" id="KW-1185">Reference proteome</keyword>
<dbReference type="Pfam" id="PF00657">
    <property type="entry name" value="Lipase_GDSL"/>
    <property type="match status" value="1"/>
</dbReference>
<dbReference type="Proteomes" id="UP000076874">
    <property type="component" value="Unassembled WGS sequence"/>
</dbReference>
<dbReference type="EMBL" id="AZHD01000010">
    <property type="protein sequence ID" value="OAA59906.1"/>
    <property type="molecule type" value="Genomic_DNA"/>
</dbReference>
<accession>A0A167ST93</accession>
<sequence length="373" mass="39174">MDRVRHLAAHAAVVVALAAASTASTSLGVPSASSLSSASLKASNTSCKATAQWPGWAGIDYAFIFGDSYTQTGFVFNRNPAPSPDDPLGNPSYPGYTASNGPNWVGFLTTQYNASRLQTYNLASGGATVDAALVKPFQPTVLSLKDQVLTQFLPGYTNYNGKSPTAASPLPAWRANNTLVAVWIGINDVGNTYGGEDADSMNDKIFAVYGDLVDHLYTAGVRNFAFLTVPPVDRSPLTTGQGAAAQAREKADLAAFNGLLTTRLAGPLQAKHANGSTETDAVNTWVFDTAPLFNAALDKPATFPQTAGLKNTTTYCSSYANGTPARDTLTAACGVPVNEYFWLNSLHPTYPIHDVVAEHLAKALTAGPNVCGK</sequence>
<dbReference type="CDD" id="cd01846">
    <property type="entry name" value="fatty_acyltransferase_like"/>
    <property type="match status" value="1"/>
</dbReference>
<comment type="caution">
    <text evidence="3">The sequence shown here is derived from an EMBL/GenBank/DDBJ whole genome shotgun (WGS) entry which is preliminary data.</text>
</comment>
<evidence type="ECO:0000313" key="3">
    <source>
        <dbReference type="EMBL" id="OAA59906.1"/>
    </source>
</evidence>
<dbReference type="Gene3D" id="3.40.50.1110">
    <property type="entry name" value="SGNH hydrolase"/>
    <property type="match status" value="1"/>
</dbReference>
<reference evidence="3 4" key="1">
    <citation type="journal article" date="2016" name="Genome Biol. Evol.">
        <title>Divergent and convergent evolution of fungal pathogenicity.</title>
        <authorList>
            <person name="Shang Y."/>
            <person name="Xiao G."/>
            <person name="Zheng P."/>
            <person name="Cen K."/>
            <person name="Zhan S."/>
            <person name="Wang C."/>
        </authorList>
    </citation>
    <scope>NUCLEOTIDE SEQUENCE [LARGE SCALE GENOMIC DNA]</scope>
    <source>
        <strain evidence="3 4">RCEF 264</strain>
    </source>
</reference>
<dbReference type="PANTHER" id="PTHR45642:SF139">
    <property type="entry name" value="SGNH HYDROLASE-TYPE ESTERASE DOMAIN-CONTAINING PROTEIN"/>
    <property type="match status" value="1"/>
</dbReference>
<evidence type="ECO:0000256" key="2">
    <source>
        <dbReference type="SAM" id="SignalP"/>
    </source>
</evidence>
<dbReference type="InterPro" id="IPR001087">
    <property type="entry name" value="GDSL"/>
</dbReference>
<proteinExistence type="predicted"/>
<name>A0A167ST93_9HYPO</name>
<dbReference type="InterPro" id="IPR050592">
    <property type="entry name" value="GDSL_lipolytic_enzyme"/>
</dbReference>
<evidence type="ECO:0000256" key="1">
    <source>
        <dbReference type="ARBA" id="ARBA00022729"/>
    </source>
</evidence>
<dbReference type="GO" id="GO:0016788">
    <property type="term" value="F:hydrolase activity, acting on ester bonds"/>
    <property type="evidence" value="ECO:0007669"/>
    <property type="project" value="InterPro"/>
</dbReference>
<dbReference type="SUPFAM" id="SSF52266">
    <property type="entry name" value="SGNH hydrolase"/>
    <property type="match status" value="1"/>
</dbReference>
<feature type="signal peptide" evidence="2">
    <location>
        <begin position="1"/>
        <end position="28"/>
    </location>
</feature>
<dbReference type="OrthoDB" id="1600564at2759"/>